<keyword evidence="4" id="KW-0963">Cytoplasm</keyword>
<dbReference type="GO" id="GO:0005737">
    <property type="term" value="C:cytoplasm"/>
    <property type="evidence" value="ECO:0007669"/>
    <property type="project" value="UniProtKB-SubCell"/>
</dbReference>
<feature type="binding site" evidence="4">
    <location>
        <position position="253"/>
    </location>
    <ligand>
        <name>substrate</name>
    </ligand>
</feature>
<dbReference type="PANTHER" id="PTHR20919">
    <property type="entry name" value="HOMOSERINE O-SUCCINYLTRANSFERASE"/>
    <property type="match status" value="1"/>
</dbReference>
<evidence type="ECO:0000256" key="4">
    <source>
        <dbReference type="HAMAP-Rule" id="MF_00295"/>
    </source>
</evidence>
<dbReference type="GO" id="GO:0008899">
    <property type="term" value="F:homoserine O-succinyltransferase activity"/>
    <property type="evidence" value="ECO:0007669"/>
    <property type="project" value="TreeGrafter"/>
</dbReference>
<feature type="binding site" evidence="4">
    <location>
        <position position="167"/>
    </location>
    <ligand>
        <name>substrate</name>
    </ligand>
</feature>
<dbReference type="EC" id="2.3.1.-" evidence="4"/>
<evidence type="ECO:0000256" key="5">
    <source>
        <dbReference type="PIRSR" id="PIRSR000450-1"/>
    </source>
</evidence>
<comment type="subcellular location">
    <subcellularLocation>
        <location evidence="4">Cytoplasm</location>
    </subcellularLocation>
</comment>
<sequence>MPLVAHNALPTFDRLRREGQTILETGRALHQHIRELHIGLLNMMPDAALQATERQFFRLVGESNPIAQFYVHPFTLQELPRGEQARQHIDRYYDTFEQLQQEGLDALIITGAAPIHPELSQEPFWEPLRRVIEWAGDNVTSTLCSCLTTHAVLEAFHGQKRIPLGYKRWGVYKHRVVDRTHPLVHDVNTLFDVPHSRYNEVTRDQFEKAGLHILVESEAAGVHLAVSHDRIRMVYFQGHPEYDTVSLAKEYKREVMRFASGDRPDYPPFPDNFFQLREQAILDEYRVRLQRALELGEEIPPFPDRLITPRLNNTWHDTAEGIVANWIGAVYQLTHRDRKRPFMDGIDPRDPFGLGLV</sequence>
<reference evidence="6" key="1">
    <citation type="journal article" date="2020" name="mSystems">
        <title>Genome- and Community-Level Interaction Insights into Carbon Utilization and Element Cycling Functions of Hydrothermarchaeota in Hydrothermal Sediment.</title>
        <authorList>
            <person name="Zhou Z."/>
            <person name="Liu Y."/>
            <person name="Xu W."/>
            <person name="Pan J."/>
            <person name="Luo Z.H."/>
            <person name="Li M."/>
        </authorList>
    </citation>
    <scope>NUCLEOTIDE SEQUENCE [LARGE SCALE GENOMIC DNA]</scope>
    <source>
        <strain evidence="6">HyVt-443</strain>
    </source>
</reference>
<evidence type="ECO:0000256" key="1">
    <source>
        <dbReference type="ARBA" id="ARBA00022605"/>
    </source>
</evidence>
<dbReference type="Gene3D" id="3.40.50.880">
    <property type="match status" value="1"/>
</dbReference>
<dbReference type="Pfam" id="PF04204">
    <property type="entry name" value="HTS"/>
    <property type="match status" value="1"/>
</dbReference>
<comment type="caution">
    <text evidence="4">Lacks conserved residue(s) required for the propagation of feature annotation.</text>
</comment>
<keyword evidence="2 4" id="KW-0808">Transferase</keyword>
<comment type="similarity">
    <text evidence="4">Belongs to the MetA family.</text>
</comment>
<protein>
    <recommendedName>
        <fullName evidence="4">Probable acyltransferase</fullName>
        <ecNumber evidence="4">2.3.1.-</ecNumber>
    </recommendedName>
</protein>
<dbReference type="Proteomes" id="UP000886251">
    <property type="component" value="Unassembled WGS sequence"/>
</dbReference>
<feature type="active site" evidence="4">
    <location>
        <position position="241"/>
    </location>
</feature>
<keyword evidence="3 4" id="KW-0012">Acyltransferase</keyword>
<dbReference type="SUPFAM" id="SSF52317">
    <property type="entry name" value="Class I glutamine amidotransferase-like"/>
    <property type="match status" value="1"/>
</dbReference>
<dbReference type="PIRSF" id="PIRSF000450">
    <property type="entry name" value="H_ser_succinyltr"/>
    <property type="match status" value="1"/>
</dbReference>
<evidence type="ECO:0000256" key="3">
    <source>
        <dbReference type="ARBA" id="ARBA00023315"/>
    </source>
</evidence>
<feature type="binding site" evidence="4">
    <location>
        <position position="196"/>
    </location>
    <ligand>
        <name>substrate</name>
    </ligand>
</feature>
<dbReference type="EMBL" id="DRKP01000066">
    <property type="protein sequence ID" value="HEB95966.1"/>
    <property type="molecule type" value="Genomic_DNA"/>
</dbReference>
<feature type="active site" description="Proton acceptor" evidence="4">
    <location>
        <position position="239"/>
    </location>
</feature>
<feature type="active site" description="Acyl-thioester intermediate" evidence="4 5">
    <location>
        <position position="146"/>
    </location>
</feature>
<name>A0A831RN46_9GAMM</name>
<organism evidence="6">
    <name type="scientific">Sedimenticola thiotaurini</name>
    <dbReference type="NCBI Taxonomy" id="1543721"/>
    <lineage>
        <taxon>Bacteria</taxon>
        <taxon>Pseudomonadati</taxon>
        <taxon>Pseudomonadota</taxon>
        <taxon>Gammaproteobacteria</taxon>
        <taxon>Chromatiales</taxon>
        <taxon>Sedimenticolaceae</taxon>
        <taxon>Sedimenticola</taxon>
    </lineage>
</organism>
<dbReference type="InterPro" id="IPR033752">
    <property type="entry name" value="MetA_family"/>
</dbReference>
<dbReference type="CDD" id="cd03131">
    <property type="entry name" value="GATase1_HTS"/>
    <property type="match status" value="1"/>
</dbReference>
<dbReference type="PANTHER" id="PTHR20919:SF0">
    <property type="entry name" value="HOMOSERINE O-SUCCINYLTRANSFERASE"/>
    <property type="match status" value="1"/>
</dbReference>
<dbReference type="GO" id="GO:0008652">
    <property type="term" value="P:amino acid biosynthetic process"/>
    <property type="evidence" value="ECO:0007669"/>
    <property type="project" value="UniProtKB-KW"/>
</dbReference>
<comment type="caution">
    <text evidence="6">The sequence shown here is derived from an EMBL/GenBank/DDBJ whole genome shotgun (WGS) entry which is preliminary data.</text>
</comment>
<dbReference type="HAMAP" id="MF_00295">
    <property type="entry name" value="MetA_acyltransf"/>
    <property type="match status" value="1"/>
</dbReference>
<evidence type="ECO:0000256" key="2">
    <source>
        <dbReference type="ARBA" id="ARBA00022679"/>
    </source>
</evidence>
<dbReference type="InterPro" id="IPR029062">
    <property type="entry name" value="Class_I_gatase-like"/>
</dbReference>
<evidence type="ECO:0000313" key="6">
    <source>
        <dbReference type="EMBL" id="HEB95966.1"/>
    </source>
</evidence>
<keyword evidence="1 4" id="KW-0028">Amino-acid biosynthesis</keyword>
<feature type="site" description="Important for acyl-CoA specificity" evidence="4">
    <location>
        <position position="147"/>
    </location>
</feature>
<dbReference type="NCBIfam" id="NF003776">
    <property type="entry name" value="PRK05368.1-3"/>
    <property type="match status" value="1"/>
</dbReference>
<feature type="site" description="Important for substrate specificity" evidence="4">
    <location>
        <position position="196"/>
    </location>
</feature>
<dbReference type="AlphaFoldDB" id="A0A831RN46"/>
<gene>
    <name evidence="6" type="ORF">ENI96_05995</name>
</gene>
<proteinExistence type="inferred from homology"/>
<accession>A0A831RN46</accession>